<accession>D1NSM6</accession>
<dbReference type="eggNOG" id="COG4626">
    <property type="taxonomic scope" value="Bacteria"/>
</dbReference>
<reference evidence="1 3" key="1">
    <citation type="submission" date="2009-11" db="EMBL/GenBank/DDBJ databases">
        <authorList>
            <person name="Weinstock G."/>
            <person name="Sodergren E."/>
            <person name="Clifton S."/>
            <person name="Fulton L."/>
            <person name="Fulton B."/>
            <person name="Courtney L."/>
            <person name="Fronick C."/>
            <person name="Harrison M."/>
            <person name="Strong C."/>
            <person name="Farmer C."/>
            <person name="Delahaunty K."/>
            <person name="Markovic C."/>
            <person name="Hall O."/>
            <person name="Minx P."/>
            <person name="Tomlinson C."/>
            <person name="Mitreva M."/>
            <person name="Nelson J."/>
            <person name="Hou S."/>
            <person name="Wollam A."/>
            <person name="Pepin K.H."/>
            <person name="Johnson M."/>
            <person name="Bhonagiri V."/>
            <person name="Nash W.E."/>
            <person name="Warren W."/>
            <person name="Chinwalla A."/>
            <person name="Mardis E.R."/>
            <person name="Wilson R.K."/>
        </authorList>
    </citation>
    <scope>NUCLEOTIDE SEQUENCE [LARGE SCALE GENOMIC DNA]</scope>
    <source>
        <strain evidence="1 3">DSM 20093</strain>
    </source>
</reference>
<protein>
    <submittedName>
        <fullName evidence="2">Phage-related terminase</fullName>
    </submittedName>
</protein>
<reference evidence="2 4" key="2">
    <citation type="submission" date="2014-03" db="EMBL/GenBank/DDBJ databases">
        <title>Genomics of Bifidobacteria.</title>
        <authorList>
            <person name="Ventura M."/>
            <person name="Milani C."/>
            <person name="Lugli G.A."/>
        </authorList>
    </citation>
    <scope>NUCLEOTIDE SEQUENCE [LARGE SCALE GENOMIC DNA]</scope>
    <source>
        <strain evidence="2 4">LMG 11596</strain>
    </source>
</reference>
<dbReference type="RefSeq" id="WP_006294191.1">
    <property type="nucleotide sequence ID" value="NZ_ABXB03000001.1"/>
</dbReference>
<evidence type="ECO:0000313" key="2">
    <source>
        <dbReference type="EMBL" id="KFI58737.1"/>
    </source>
</evidence>
<gene>
    <name evidence="2" type="ORF">BGLCM_1031</name>
    <name evidence="1" type="ORF">BIFGAL_02785</name>
</gene>
<evidence type="ECO:0000313" key="3">
    <source>
        <dbReference type="Proteomes" id="UP000003656"/>
    </source>
</evidence>
<evidence type="ECO:0000313" key="1">
    <source>
        <dbReference type="EMBL" id="EFA23678.1"/>
    </source>
</evidence>
<dbReference type="InterPro" id="IPR057369">
    <property type="entry name" value="VG15"/>
</dbReference>
<evidence type="ECO:0000313" key="4">
    <source>
        <dbReference type="Proteomes" id="UP000029074"/>
    </source>
</evidence>
<proteinExistence type="predicted"/>
<dbReference type="OrthoDB" id="3188010at2"/>
<comment type="caution">
    <text evidence="1">The sequence shown here is derived from an EMBL/GenBank/DDBJ whole genome shotgun (WGS) entry which is preliminary data.</text>
</comment>
<dbReference type="STRING" id="561180.BIFGAL_02785"/>
<keyword evidence="4" id="KW-1185">Reference proteome</keyword>
<dbReference type="Proteomes" id="UP000003656">
    <property type="component" value="Unassembled WGS sequence"/>
</dbReference>
<name>D1NSM6_9BIFI</name>
<dbReference type="Pfam" id="PF25310">
    <property type="entry name" value="VG15"/>
    <property type="match status" value="1"/>
</dbReference>
<dbReference type="EMBL" id="JGYW01000005">
    <property type="protein sequence ID" value="KFI58737.1"/>
    <property type="molecule type" value="Genomic_DNA"/>
</dbReference>
<sequence>MFRLFAPVQLVDDEIDQLQQEIRFNNSILIAFGAREHGFGRGLHGADVEVFDEAQILTVRALDNLVPVINTAPDQLVVFLGNPPMPGDPSEVFADKRANALAGVAGVAYAELSTEPGCDLDDRGQWARANPSYPKRTSEQSILRLRKTPLPILDTHHTLQSILRLRKTLAEDAFRREALGVWDTDTVLAAIGEDEWAHGNVQEPNMDGRVSFGVDMPPDRPMLSIAVAIKHDQGGTAMVNLQEYADVRAQGTAWAVDWLADKWTKASAIVIDSMSPAMSIVPDLVKRHVHVTVTNARDLLVELVAALVDSYGDIAATAASEWYMQVRARNTGDTRYRGMLGEGFPSQAVQDSIRWKAGVLWDDPEMMYRFLHNAIDR</sequence>
<dbReference type="EMBL" id="ABXB03000001">
    <property type="protein sequence ID" value="EFA23678.1"/>
    <property type="molecule type" value="Genomic_DNA"/>
</dbReference>
<dbReference type="Proteomes" id="UP000029074">
    <property type="component" value="Unassembled WGS sequence"/>
</dbReference>
<dbReference type="AlphaFoldDB" id="D1NSM6"/>
<organism evidence="1 3">
    <name type="scientific">Bifidobacterium gallicum DSM 20093 = LMG 11596</name>
    <dbReference type="NCBI Taxonomy" id="561180"/>
    <lineage>
        <taxon>Bacteria</taxon>
        <taxon>Bacillati</taxon>
        <taxon>Actinomycetota</taxon>
        <taxon>Actinomycetes</taxon>
        <taxon>Bifidobacteriales</taxon>
        <taxon>Bifidobacteriaceae</taxon>
        <taxon>Bifidobacterium</taxon>
    </lineage>
</organism>